<keyword evidence="4" id="KW-1185">Reference proteome</keyword>
<dbReference type="InterPro" id="IPR046797">
    <property type="entry name" value="PDDEXK_12"/>
</dbReference>
<feature type="domain" description="PD-(D/E)XK nuclease-like" evidence="2">
    <location>
        <begin position="38"/>
        <end position="116"/>
    </location>
</feature>
<gene>
    <name evidence="3" type="ORF">AK830_g4259</name>
</gene>
<reference evidence="3 4" key="1">
    <citation type="submission" date="2015-09" db="EMBL/GenBank/DDBJ databases">
        <title>Draft genome of a European isolate of the apple canker pathogen Neonectria ditissima.</title>
        <authorList>
            <person name="Gomez-Cortecero A."/>
            <person name="Harrison R.J."/>
            <person name="Armitage A.D."/>
        </authorList>
    </citation>
    <scope>NUCLEOTIDE SEQUENCE [LARGE SCALE GENOMIC DNA]</scope>
    <source>
        <strain evidence="3 4">R09/05</strain>
    </source>
</reference>
<organism evidence="3 4">
    <name type="scientific">Neonectria ditissima</name>
    <dbReference type="NCBI Taxonomy" id="78410"/>
    <lineage>
        <taxon>Eukaryota</taxon>
        <taxon>Fungi</taxon>
        <taxon>Dikarya</taxon>
        <taxon>Ascomycota</taxon>
        <taxon>Pezizomycotina</taxon>
        <taxon>Sordariomycetes</taxon>
        <taxon>Hypocreomycetidae</taxon>
        <taxon>Hypocreales</taxon>
        <taxon>Nectriaceae</taxon>
        <taxon>Neonectria</taxon>
    </lineage>
</organism>
<comment type="caution">
    <text evidence="3">The sequence shown here is derived from an EMBL/GenBank/DDBJ whole genome shotgun (WGS) entry which is preliminary data.</text>
</comment>
<name>A0A0P7BNT9_9HYPO</name>
<feature type="compositionally biased region" description="Basic and acidic residues" evidence="1">
    <location>
        <begin position="29"/>
        <end position="41"/>
    </location>
</feature>
<dbReference type="OrthoDB" id="4161186at2759"/>
<feature type="region of interest" description="Disordered" evidence="1">
    <location>
        <begin position="20"/>
        <end position="43"/>
    </location>
</feature>
<proteinExistence type="predicted"/>
<evidence type="ECO:0000256" key="1">
    <source>
        <dbReference type="SAM" id="MobiDB-lite"/>
    </source>
</evidence>
<dbReference type="AlphaFoldDB" id="A0A0P7BNT9"/>
<evidence type="ECO:0000259" key="2">
    <source>
        <dbReference type="Pfam" id="PF20516"/>
    </source>
</evidence>
<sequence length="183" mass="19542">MYTTQLRSLAALKMLADTLGKPGSRQHAKAHDLGKDRHEDETATQNLGEGITFLPGILIDGHVWSFVASTPAIATRPDNKGQGGGDGHGTEAQKAALYAKIPLGTTETPLGIYSIAVSEHLGGGLVLAGFQEEFLGCGSPRLRRRSRKGQGDPTASRKHECNWAPVGSFWNDKKDPMCGSDFS</sequence>
<protein>
    <recommendedName>
        <fullName evidence="2">PD-(D/E)XK nuclease-like domain-containing protein</fullName>
    </recommendedName>
</protein>
<accession>A0A0P7BNT9</accession>
<dbReference type="Pfam" id="PF20516">
    <property type="entry name" value="PDDEXK_12"/>
    <property type="match status" value="1"/>
</dbReference>
<dbReference type="Proteomes" id="UP000050424">
    <property type="component" value="Unassembled WGS sequence"/>
</dbReference>
<evidence type="ECO:0000313" key="4">
    <source>
        <dbReference type="Proteomes" id="UP000050424"/>
    </source>
</evidence>
<dbReference type="EMBL" id="LKCW01000051">
    <property type="protein sequence ID" value="KPM42311.1"/>
    <property type="molecule type" value="Genomic_DNA"/>
</dbReference>
<evidence type="ECO:0000313" key="3">
    <source>
        <dbReference type="EMBL" id="KPM42311.1"/>
    </source>
</evidence>